<proteinExistence type="predicted"/>
<protein>
    <recommendedName>
        <fullName evidence="4">MARVEL domain-containing protein</fullName>
    </recommendedName>
</protein>
<accession>S7PVC7</accession>
<evidence type="ECO:0000313" key="2">
    <source>
        <dbReference type="EMBL" id="EPQ51581.1"/>
    </source>
</evidence>
<dbReference type="Proteomes" id="UP000030669">
    <property type="component" value="Unassembled WGS sequence"/>
</dbReference>
<feature type="transmembrane region" description="Helical" evidence="1">
    <location>
        <begin position="35"/>
        <end position="55"/>
    </location>
</feature>
<dbReference type="KEGG" id="gtr:GLOTRDRAFT_101448"/>
<sequence>MADLFPLGLSIATLILLFFMFLFNFAVINSFLVRAPFQIGILFIASVFWLAFNAFSTSRWAHITMSCGSIPGEYADARAWCRDVQGLKAVVWIEWVMLTFTAFLTFRHAITQQNRGHTHIWTQPLVRYHPRHGARRGDSEFLQFEKVGVGMAF</sequence>
<reference evidence="2 3" key="1">
    <citation type="journal article" date="2012" name="Science">
        <title>The Paleozoic origin of enzymatic lignin decomposition reconstructed from 31 fungal genomes.</title>
        <authorList>
            <person name="Floudas D."/>
            <person name="Binder M."/>
            <person name="Riley R."/>
            <person name="Barry K."/>
            <person name="Blanchette R.A."/>
            <person name="Henrissat B."/>
            <person name="Martinez A.T."/>
            <person name="Otillar R."/>
            <person name="Spatafora J.W."/>
            <person name="Yadav J.S."/>
            <person name="Aerts A."/>
            <person name="Benoit I."/>
            <person name="Boyd A."/>
            <person name="Carlson A."/>
            <person name="Copeland A."/>
            <person name="Coutinho P.M."/>
            <person name="de Vries R.P."/>
            <person name="Ferreira P."/>
            <person name="Findley K."/>
            <person name="Foster B."/>
            <person name="Gaskell J."/>
            <person name="Glotzer D."/>
            <person name="Gorecki P."/>
            <person name="Heitman J."/>
            <person name="Hesse C."/>
            <person name="Hori C."/>
            <person name="Igarashi K."/>
            <person name="Jurgens J.A."/>
            <person name="Kallen N."/>
            <person name="Kersten P."/>
            <person name="Kohler A."/>
            <person name="Kuees U."/>
            <person name="Kumar T.K.A."/>
            <person name="Kuo A."/>
            <person name="LaButti K."/>
            <person name="Larrondo L.F."/>
            <person name="Lindquist E."/>
            <person name="Ling A."/>
            <person name="Lombard V."/>
            <person name="Lucas S."/>
            <person name="Lundell T."/>
            <person name="Martin R."/>
            <person name="McLaughlin D.J."/>
            <person name="Morgenstern I."/>
            <person name="Morin E."/>
            <person name="Murat C."/>
            <person name="Nagy L.G."/>
            <person name="Nolan M."/>
            <person name="Ohm R.A."/>
            <person name="Patyshakuliyeva A."/>
            <person name="Rokas A."/>
            <person name="Ruiz-Duenas F.J."/>
            <person name="Sabat G."/>
            <person name="Salamov A."/>
            <person name="Samejima M."/>
            <person name="Schmutz J."/>
            <person name="Slot J.C."/>
            <person name="St John F."/>
            <person name="Stenlid J."/>
            <person name="Sun H."/>
            <person name="Sun S."/>
            <person name="Syed K."/>
            <person name="Tsang A."/>
            <person name="Wiebenga A."/>
            <person name="Young D."/>
            <person name="Pisabarro A."/>
            <person name="Eastwood D.C."/>
            <person name="Martin F."/>
            <person name="Cullen D."/>
            <person name="Grigoriev I.V."/>
            <person name="Hibbett D.S."/>
        </authorList>
    </citation>
    <scope>NUCLEOTIDE SEQUENCE [LARGE SCALE GENOMIC DNA]</scope>
    <source>
        <strain evidence="2 3">ATCC 11539</strain>
    </source>
</reference>
<evidence type="ECO:0000256" key="1">
    <source>
        <dbReference type="SAM" id="Phobius"/>
    </source>
</evidence>
<keyword evidence="1" id="KW-0472">Membrane</keyword>
<dbReference type="EMBL" id="KB469310">
    <property type="protein sequence ID" value="EPQ51581.1"/>
    <property type="molecule type" value="Genomic_DNA"/>
</dbReference>
<keyword evidence="1" id="KW-0812">Transmembrane</keyword>
<gene>
    <name evidence="2" type="ORF">GLOTRDRAFT_101448</name>
</gene>
<dbReference type="OrthoDB" id="2793550at2759"/>
<feature type="transmembrane region" description="Helical" evidence="1">
    <location>
        <begin position="89"/>
        <end position="106"/>
    </location>
</feature>
<keyword evidence="1" id="KW-1133">Transmembrane helix</keyword>
<keyword evidence="3" id="KW-1185">Reference proteome</keyword>
<dbReference type="OMA" id="RWRNIPM"/>
<organism evidence="2 3">
    <name type="scientific">Gloeophyllum trabeum (strain ATCC 11539 / FP-39264 / Madison 617)</name>
    <name type="common">Brown rot fungus</name>
    <dbReference type="NCBI Taxonomy" id="670483"/>
    <lineage>
        <taxon>Eukaryota</taxon>
        <taxon>Fungi</taxon>
        <taxon>Dikarya</taxon>
        <taxon>Basidiomycota</taxon>
        <taxon>Agaricomycotina</taxon>
        <taxon>Agaricomycetes</taxon>
        <taxon>Gloeophyllales</taxon>
        <taxon>Gloeophyllaceae</taxon>
        <taxon>Gloeophyllum</taxon>
    </lineage>
</organism>
<dbReference type="HOGENOM" id="CLU_097225_0_0_1"/>
<dbReference type="RefSeq" id="XP_007870034.1">
    <property type="nucleotide sequence ID" value="XM_007871843.1"/>
</dbReference>
<feature type="transmembrane region" description="Helical" evidence="1">
    <location>
        <begin position="6"/>
        <end position="28"/>
    </location>
</feature>
<evidence type="ECO:0000313" key="3">
    <source>
        <dbReference type="Proteomes" id="UP000030669"/>
    </source>
</evidence>
<dbReference type="AlphaFoldDB" id="S7PVC7"/>
<evidence type="ECO:0008006" key="4">
    <source>
        <dbReference type="Google" id="ProtNLM"/>
    </source>
</evidence>
<dbReference type="GeneID" id="19298430"/>
<name>S7PVC7_GLOTA</name>
<dbReference type="eggNOG" id="ENOG502SR5T">
    <property type="taxonomic scope" value="Eukaryota"/>
</dbReference>